<name>W9BLG1_MYCCO</name>
<organism evidence="3 4">
    <name type="scientific">Mycolicibacterium cosmeticum</name>
    <dbReference type="NCBI Taxonomy" id="258533"/>
    <lineage>
        <taxon>Bacteria</taxon>
        <taxon>Bacillati</taxon>
        <taxon>Actinomycetota</taxon>
        <taxon>Actinomycetes</taxon>
        <taxon>Mycobacteriales</taxon>
        <taxon>Mycobacteriaceae</taxon>
        <taxon>Mycolicibacterium</taxon>
    </lineage>
</organism>
<dbReference type="PANTHER" id="PTHR43244">
    <property type="match status" value="1"/>
</dbReference>
<dbReference type="Proteomes" id="UP000028870">
    <property type="component" value="Unassembled WGS sequence"/>
</dbReference>
<dbReference type="InterPro" id="IPR011251">
    <property type="entry name" value="Luciferase-like_dom"/>
</dbReference>
<sequence>MQVGLLDITVAGKPRVDTFTRANYLGAVAARADSFWVPDHLNALFPRALWKPEYCGMARLSPSVDAFLEPWTMLGNLAARNRFRLGLGVCVTDTGRRNPAVTAQGAVTMSRLTRGRFILGIGTGEREGNEPYGVDWSKPVARFEEALATIRTLWNSHGELVNRDSPYFPLRNALFDLAPYRGTWPPIWIAAHGPRMLRIAGRYADGYFPAFPHTPETYAQRLDAVRSSASDAGRDPAAITPALCLSVITGRTDGEVEAALEAEVMRAACLTAPDEMFAKHGLQHPLGVGFSGAQDILPQEWDEQTALSYIKGVTPELTRDLGLVGTPAEVLDKAAAWRDAGVRHMVLINGATLQRSATKALAATIPFTKVMRGLKRL</sequence>
<dbReference type="InterPro" id="IPR050564">
    <property type="entry name" value="F420-G6PD/mer"/>
</dbReference>
<dbReference type="STRING" id="258533.BN977_04413"/>
<reference evidence="3" key="1">
    <citation type="submission" date="2014-03" db="EMBL/GenBank/DDBJ databases">
        <title>Draft Genome Sequence of Mycobacterium cosmeticum DSM 44829.</title>
        <authorList>
            <person name="Croce O."/>
            <person name="Robert C."/>
            <person name="Raoult D."/>
            <person name="Drancourt M."/>
        </authorList>
    </citation>
    <scope>NUCLEOTIDE SEQUENCE [LARGE SCALE GENOMIC DNA]</scope>
    <source>
        <strain evidence="3">DSM 44829</strain>
    </source>
</reference>
<dbReference type="SUPFAM" id="SSF51679">
    <property type="entry name" value="Bacterial luciferase-like"/>
    <property type="match status" value="1"/>
</dbReference>
<keyword evidence="1" id="KW-0560">Oxidoreductase</keyword>
<keyword evidence="4" id="KW-1185">Reference proteome</keyword>
<dbReference type="EMBL" id="CCBB010000003">
    <property type="protein sequence ID" value="CDO09590.1"/>
    <property type="molecule type" value="Genomic_DNA"/>
</dbReference>
<evidence type="ECO:0000313" key="4">
    <source>
        <dbReference type="Proteomes" id="UP000028870"/>
    </source>
</evidence>
<reference evidence="3" key="2">
    <citation type="submission" date="2014-03" db="EMBL/GenBank/DDBJ databases">
        <authorList>
            <person name="Urmite Genomes"/>
        </authorList>
    </citation>
    <scope>NUCLEOTIDE SEQUENCE</scope>
    <source>
        <strain evidence="3">DSM 44829</strain>
    </source>
</reference>
<dbReference type="InterPro" id="IPR036661">
    <property type="entry name" value="Luciferase-like_sf"/>
</dbReference>
<dbReference type="eggNOG" id="COG2141">
    <property type="taxonomic scope" value="Bacteria"/>
</dbReference>
<evidence type="ECO:0000259" key="2">
    <source>
        <dbReference type="Pfam" id="PF00296"/>
    </source>
</evidence>
<comment type="caution">
    <text evidence="3">The sequence shown here is derived from an EMBL/GenBank/DDBJ whole genome shotgun (WGS) entry which is preliminary data.</text>
</comment>
<proteinExistence type="predicted"/>
<feature type="domain" description="Luciferase-like" evidence="2">
    <location>
        <begin position="33"/>
        <end position="344"/>
    </location>
</feature>
<accession>W9BLG1</accession>
<dbReference type="CDD" id="cd01097">
    <property type="entry name" value="Tetrahydromethanopterin_reductase"/>
    <property type="match status" value="1"/>
</dbReference>
<dbReference type="AlphaFoldDB" id="W9BLG1"/>
<gene>
    <name evidence="3" type="ORF">BN977_04413</name>
</gene>
<dbReference type="GO" id="GO:0016705">
    <property type="term" value="F:oxidoreductase activity, acting on paired donors, with incorporation or reduction of molecular oxygen"/>
    <property type="evidence" value="ECO:0007669"/>
    <property type="project" value="InterPro"/>
</dbReference>
<evidence type="ECO:0000256" key="1">
    <source>
        <dbReference type="ARBA" id="ARBA00023002"/>
    </source>
</evidence>
<dbReference type="Pfam" id="PF00296">
    <property type="entry name" value="Bac_luciferase"/>
    <property type="match status" value="1"/>
</dbReference>
<protein>
    <submittedName>
        <fullName evidence="3">Luciferase family protein</fullName>
    </submittedName>
</protein>
<dbReference type="PANTHER" id="PTHR43244:SF1">
    <property type="entry name" value="5,10-METHYLENETETRAHYDROMETHANOPTERIN REDUCTASE"/>
    <property type="match status" value="1"/>
</dbReference>
<dbReference type="Gene3D" id="3.20.20.30">
    <property type="entry name" value="Luciferase-like domain"/>
    <property type="match status" value="1"/>
</dbReference>
<evidence type="ECO:0000313" key="3">
    <source>
        <dbReference type="EMBL" id="CDO09590.1"/>
    </source>
</evidence>